<feature type="domain" description="Gasdermin pore forming" evidence="13">
    <location>
        <begin position="5"/>
        <end position="239"/>
    </location>
</feature>
<dbReference type="PANTHER" id="PTHR16399:SF21">
    <property type="entry name" value="GASDERMIN-C"/>
    <property type="match status" value="1"/>
</dbReference>
<keyword evidence="16" id="KW-1185">Reference proteome</keyword>
<evidence type="ECO:0000256" key="8">
    <source>
        <dbReference type="ARBA" id="ARBA00022692"/>
    </source>
</evidence>
<comment type="similarity">
    <text evidence="3">Belongs to the gasdermin family.</text>
</comment>
<dbReference type="InterPro" id="IPR007677">
    <property type="entry name" value="Gasdermin"/>
</dbReference>
<dbReference type="InterPro" id="IPR041263">
    <property type="entry name" value="Gasdermin_PUB"/>
</dbReference>
<evidence type="ECO:0000259" key="13">
    <source>
        <dbReference type="Pfam" id="PF04598"/>
    </source>
</evidence>
<evidence type="ECO:0000256" key="4">
    <source>
        <dbReference type="ARBA" id="ARBA00022452"/>
    </source>
</evidence>
<dbReference type="Pfam" id="PF17708">
    <property type="entry name" value="Gasdermin_C"/>
    <property type="match status" value="1"/>
</dbReference>
<evidence type="ECO:0000256" key="9">
    <source>
        <dbReference type="ARBA" id="ARBA00023136"/>
    </source>
</evidence>
<dbReference type="AlphaFoldDB" id="A0A7J8C1X3"/>
<dbReference type="GO" id="GO:0005886">
    <property type="term" value="C:plasma membrane"/>
    <property type="evidence" value="ECO:0007669"/>
    <property type="project" value="UniProtKB-SubCell"/>
</dbReference>
<keyword evidence="6" id="KW-0963">Cytoplasm</keyword>
<evidence type="ECO:0000313" key="16">
    <source>
        <dbReference type="Proteomes" id="UP000593571"/>
    </source>
</evidence>
<accession>A0A7J8C1X3</accession>
<evidence type="ECO:0000256" key="12">
    <source>
        <dbReference type="ARBA" id="ARBA00038764"/>
    </source>
</evidence>
<dbReference type="GO" id="GO:0005829">
    <property type="term" value="C:cytosol"/>
    <property type="evidence" value="ECO:0007669"/>
    <property type="project" value="UniProtKB-SubCell"/>
</dbReference>
<evidence type="ECO:0000256" key="2">
    <source>
        <dbReference type="ARBA" id="ARBA00004651"/>
    </source>
</evidence>
<evidence type="ECO:0000256" key="6">
    <source>
        <dbReference type="ARBA" id="ARBA00022490"/>
    </source>
</evidence>
<keyword evidence="7" id="KW-1210">Necrosis</keyword>
<dbReference type="GO" id="GO:0070269">
    <property type="term" value="P:pyroptotic inflammatory response"/>
    <property type="evidence" value="ECO:0007669"/>
    <property type="project" value="TreeGrafter"/>
</dbReference>
<evidence type="ECO:0000259" key="14">
    <source>
        <dbReference type="Pfam" id="PF17708"/>
    </source>
</evidence>
<comment type="caution">
    <text evidence="15">The sequence shown here is derived from an EMBL/GenBank/DDBJ whole genome shotgun (WGS) entry which is preliminary data.</text>
</comment>
<proteinExistence type="inferred from homology"/>
<dbReference type="GO" id="GO:0005546">
    <property type="term" value="F:phosphatidylinositol-4,5-bisphosphate binding"/>
    <property type="evidence" value="ECO:0007669"/>
    <property type="project" value="TreeGrafter"/>
</dbReference>
<protein>
    <submittedName>
        <fullName evidence="15">Gasdermin C</fullName>
    </submittedName>
</protein>
<comment type="subcellular location">
    <subcellularLocation>
        <location evidence="2">Cell membrane</location>
        <topology evidence="2">Multi-pass membrane protein</topology>
    </subcellularLocation>
    <subcellularLocation>
        <location evidence="1">Cytoplasm</location>
        <location evidence="1">Cytosol</location>
    </subcellularLocation>
</comment>
<feature type="domain" description="Gasdermin PUB" evidence="14">
    <location>
        <begin position="258"/>
        <end position="423"/>
    </location>
</feature>
<keyword evidence="5" id="KW-1003">Cell membrane</keyword>
<dbReference type="GO" id="GO:0012501">
    <property type="term" value="P:programmed cell death"/>
    <property type="evidence" value="ECO:0007669"/>
    <property type="project" value="UniProtKB-KW"/>
</dbReference>
<evidence type="ECO:0000256" key="3">
    <source>
        <dbReference type="ARBA" id="ARBA00009279"/>
    </source>
</evidence>
<dbReference type="Pfam" id="PF04598">
    <property type="entry name" value="Gasdermin"/>
    <property type="match status" value="1"/>
</dbReference>
<dbReference type="GO" id="GO:0001786">
    <property type="term" value="F:phosphatidylserine binding"/>
    <property type="evidence" value="ECO:0007669"/>
    <property type="project" value="TreeGrafter"/>
</dbReference>
<dbReference type="PANTHER" id="PTHR16399">
    <property type="entry name" value="GASDERMIN"/>
    <property type="match status" value="1"/>
</dbReference>
<name>A0A7J8C1X3_ROUAE</name>
<gene>
    <name evidence="15" type="ORF">HJG63_005995</name>
</gene>
<evidence type="ECO:0000313" key="15">
    <source>
        <dbReference type="EMBL" id="KAF6404846.1"/>
    </source>
</evidence>
<keyword evidence="11" id="KW-0449">Lipoprotein</keyword>
<dbReference type="EMBL" id="JACASE010000015">
    <property type="protein sequence ID" value="KAF6404846.1"/>
    <property type="molecule type" value="Genomic_DNA"/>
</dbReference>
<evidence type="ECO:0000256" key="7">
    <source>
        <dbReference type="ARBA" id="ARBA00022590"/>
    </source>
</evidence>
<dbReference type="InterPro" id="IPR040460">
    <property type="entry name" value="Gasdermin_pore"/>
</dbReference>
<keyword evidence="8" id="KW-0812">Transmembrane</keyword>
<sequence>MSLIFGKTSMALVKTIGDEELRPVRCFSRANKIRRFSILEKKSRFLFLESDVPHEVSLMNILESSSSVPDTAVRVPFQLSDTVIQKHKAGASLKAGVDVSISGEVMEFQGSSFQYQIVTTPYETWTELQKWKVLDPEPAFLRQCRERSINLYVVTETVELLNSPVLHDVRSMNILAKFSIPMNTFVKGEGVGEGHKVRATKLTLPQGTVMAYKMKQLVFKETGWEILHIANEKQKTFPEWECEIQILSGRAQRSCWLDFGRLQEEVSWYVKKAQLLEDMGAVVFSSILAMLGDWEALEGLEDKLEQKPLGHLDGPGGVILNALRESSSYQWFNSEDSILYLLEAINGLSDLQHDLLAWSMEKKVLLQQRDLVRSILEPNFKYPWNIPFTMKPELLAPLRGEALAITYGLLEECGLTMEPNSPRSTWDLEAKKPLSALYAALSVLQQLAEA</sequence>
<evidence type="ECO:0000256" key="5">
    <source>
        <dbReference type="ARBA" id="ARBA00022475"/>
    </source>
</evidence>
<reference evidence="15 16" key="1">
    <citation type="journal article" date="2020" name="Nature">
        <title>Six reference-quality genomes reveal evolution of bat adaptations.</title>
        <authorList>
            <person name="Jebb D."/>
            <person name="Huang Z."/>
            <person name="Pippel M."/>
            <person name="Hughes G.M."/>
            <person name="Lavrichenko K."/>
            <person name="Devanna P."/>
            <person name="Winkler S."/>
            <person name="Jermiin L.S."/>
            <person name="Skirmuntt E.C."/>
            <person name="Katzourakis A."/>
            <person name="Burkitt-Gray L."/>
            <person name="Ray D.A."/>
            <person name="Sullivan K.A.M."/>
            <person name="Roscito J.G."/>
            <person name="Kirilenko B.M."/>
            <person name="Davalos L.M."/>
            <person name="Corthals A.P."/>
            <person name="Power M.L."/>
            <person name="Jones G."/>
            <person name="Ransome R.D."/>
            <person name="Dechmann D.K.N."/>
            <person name="Locatelli A.G."/>
            <person name="Puechmaille S.J."/>
            <person name="Fedrigo O."/>
            <person name="Jarvis E.D."/>
            <person name="Hiller M."/>
            <person name="Vernes S.C."/>
            <person name="Myers E.W."/>
            <person name="Teeling E.C."/>
        </authorList>
    </citation>
    <scope>NUCLEOTIDE SEQUENCE [LARGE SCALE GENOMIC DNA]</scope>
    <source>
        <strain evidence="15">MRouAeg1</strain>
        <tissue evidence="15">Muscle</tissue>
    </source>
</reference>
<dbReference type="GO" id="GO:0042742">
    <property type="term" value="P:defense response to bacterium"/>
    <property type="evidence" value="ECO:0007669"/>
    <property type="project" value="TreeGrafter"/>
</dbReference>
<keyword evidence="9" id="KW-0472">Membrane</keyword>
<evidence type="ECO:0000256" key="10">
    <source>
        <dbReference type="ARBA" id="ARBA00023139"/>
    </source>
</evidence>
<organism evidence="15 16">
    <name type="scientific">Rousettus aegyptiacus</name>
    <name type="common">Egyptian fruit bat</name>
    <name type="synonym">Pteropus aegyptiacus</name>
    <dbReference type="NCBI Taxonomy" id="9407"/>
    <lineage>
        <taxon>Eukaryota</taxon>
        <taxon>Metazoa</taxon>
        <taxon>Chordata</taxon>
        <taxon>Craniata</taxon>
        <taxon>Vertebrata</taxon>
        <taxon>Euteleostomi</taxon>
        <taxon>Mammalia</taxon>
        <taxon>Eutheria</taxon>
        <taxon>Laurasiatheria</taxon>
        <taxon>Chiroptera</taxon>
        <taxon>Yinpterochiroptera</taxon>
        <taxon>Pteropodoidea</taxon>
        <taxon>Pteropodidae</taxon>
        <taxon>Rousettinae</taxon>
        <taxon>Rousettus</taxon>
    </lineage>
</organism>
<dbReference type="GO" id="GO:0070273">
    <property type="term" value="F:phosphatidylinositol-4-phosphate binding"/>
    <property type="evidence" value="ECO:0007669"/>
    <property type="project" value="TreeGrafter"/>
</dbReference>
<dbReference type="Proteomes" id="UP000593571">
    <property type="component" value="Unassembled WGS sequence"/>
</dbReference>
<keyword evidence="10" id="KW-0564">Palmitate</keyword>
<comment type="subunit">
    <text evidence="12">Homooligomer; homooligomeric ring-shaped pore complex containing 27-28 subunits when inserted in the membrane.</text>
</comment>
<evidence type="ECO:0000256" key="11">
    <source>
        <dbReference type="ARBA" id="ARBA00023288"/>
    </source>
</evidence>
<evidence type="ECO:0000256" key="1">
    <source>
        <dbReference type="ARBA" id="ARBA00004514"/>
    </source>
</evidence>
<keyword evidence="4" id="KW-1134">Transmembrane beta strand</keyword>